<keyword evidence="4" id="KW-0378">Hydrolase</keyword>
<dbReference type="InterPro" id="IPR013128">
    <property type="entry name" value="Peptidase_C1A"/>
</dbReference>
<dbReference type="CDD" id="cd07177">
    <property type="entry name" value="terB_like"/>
    <property type="match status" value="1"/>
</dbReference>
<evidence type="ECO:0000256" key="1">
    <source>
        <dbReference type="ARBA" id="ARBA00008455"/>
    </source>
</evidence>
<gene>
    <name evidence="4" type="ORF">AKJ09_06423</name>
</gene>
<dbReference type="SUPFAM" id="SSF54001">
    <property type="entry name" value="Cysteine proteinases"/>
    <property type="match status" value="1"/>
</dbReference>
<evidence type="ECO:0000256" key="2">
    <source>
        <dbReference type="SAM" id="MobiDB-lite"/>
    </source>
</evidence>
<dbReference type="InterPro" id="IPR038765">
    <property type="entry name" value="Papain-like_cys_pep_sf"/>
</dbReference>
<feature type="domain" description="Peptidase C1A papain C-terminal" evidence="3">
    <location>
        <begin position="38"/>
        <end position="254"/>
    </location>
</feature>
<name>A0A0K1Q305_9BACT</name>
<dbReference type="Pfam" id="PF00112">
    <property type="entry name" value="Peptidase_C1"/>
    <property type="match status" value="1"/>
</dbReference>
<dbReference type="AlphaFoldDB" id="A0A0K1Q305"/>
<proteinExistence type="inferred from homology"/>
<dbReference type="Gene3D" id="3.90.70.10">
    <property type="entry name" value="Cysteine proteinases"/>
    <property type="match status" value="1"/>
</dbReference>
<dbReference type="STRING" id="1391654.AKJ09_06423"/>
<protein>
    <submittedName>
        <fullName evidence="4">Cysteine protease</fullName>
    </submittedName>
</protein>
<feature type="region of interest" description="Disordered" evidence="2">
    <location>
        <begin position="415"/>
        <end position="447"/>
    </location>
</feature>
<dbReference type="InterPro" id="IPR000668">
    <property type="entry name" value="Peptidase_C1A_C"/>
</dbReference>
<feature type="compositionally biased region" description="Acidic residues" evidence="2">
    <location>
        <begin position="419"/>
        <end position="447"/>
    </location>
</feature>
<keyword evidence="5" id="KW-1185">Reference proteome</keyword>
<sequence length="447" mass="48203">MVLKRPDGSHRALGGYRFAAAPSGAKSFDPSSAQVSKLPAQVDLRPKLTPVEDQGQTSSCAANAAAGAYEYLMKRHIGDEAYDVSRLFIYYNARELEGGPIEDGGSVLHQIVEGLKQYGAPSEETWPFDPGIVNDKPSVDAYREASGFSIEGAELVPVELDAWKTSLAAGYPIIFGMALFESFDKQKKAGLVPMPTPNEVGRASHGGHAMLCVGYSDKDEVFVVRNSWGPKWGDKGYCYIPYRYLMNTDYNYGDSWIIRNVEMLPADESTWSDGSESMLEDVTTALGNMDDETYSALVDAAGEHHIETRLAALFLACAGADGSLTEEEVGRIGEYLGPVLQQLGGHQDAEGILENAGQLAGDEALLSETVQIFGQYFPAETLASIANQLQDAAGADGLDENEASMLDAVIAQWQVGTDEVADDDDDDASEEDLDEEGLEDQEADAGY</sequence>
<dbReference type="InterPro" id="IPR029024">
    <property type="entry name" value="TerB-like"/>
</dbReference>
<evidence type="ECO:0000313" key="4">
    <source>
        <dbReference type="EMBL" id="AKU99759.1"/>
    </source>
</evidence>
<dbReference type="Proteomes" id="UP000064967">
    <property type="component" value="Chromosome"/>
</dbReference>
<dbReference type="GO" id="GO:0006508">
    <property type="term" value="P:proteolysis"/>
    <property type="evidence" value="ECO:0007669"/>
    <property type="project" value="UniProtKB-KW"/>
</dbReference>
<dbReference type="EMBL" id="CP012333">
    <property type="protein sequence ID" value="AKU99759.1"/>
    <property type="molecule type" value="Genomic_DNA"/>
</dbReference>
<accession>A0A0K1Q305</accession>
<evidence type="ECO:0000259" key="3">
    <source>
        <dbReference type="SMART" id="SM00645"/>
    </source>
</evidence>
<dbReference type="PANTHER" id="PTHR12411">
    <property type="entry name" value="CYSTEINE PROTEASE FAMILY C1-RELATED"/>
    <property type="match status" value="1"/>
</dbReference>
<organism evidence="4 5">
    <name type="scientific">Labilithrix luteola</name>
    <dbReference type="NCBI Taxonomy" id="1391654"/>
    <lineage>
        <taxon>Bacteria</taxon>
        <taxon>Pseudomonadati</taxon>
        <taxon>Myxococcota</taxon>
        <taxon>Polyangia</taxon>
        <taxon>Polyangiales</taxon>
        <taxon>Labilitrichaceae</taxon>
        <taxon>Labilithrix</taxon>
    </lineage>
</organism>
<dbReference type="GO" id="GO:0008234">
    <property type="term" value="F:cysteine-type peptidase activity"/>
    <property type="evidence" value="ECO:0007669"/>
    <property type="project" value="InterPro"/>
</dbReference>
<dbReference type="Gene3D" id="1.10.3680.10">
    <property type="entry name" value="TerB-like"/>
    <property type="match status" value="1"/>
</dbReference>
<dbReference type="SUPFAM" id="SSF158682">
    <property type="entry name" value="TerB-like"/>
    <property type="match status" value="1"/>
</dbReference>
<dbReference type="CDD" id="cd02619">
    <property type="entry name" value="Peptidase_C1"/>
    <property type="match status" value="1"/>
</dbReference>
<dbReference type="SMART" id="SM00645">
    <property type="entry name" value="Pept_C1"/>
    <property type="match status" value="1"/>
</dbReference>
<keyword evidence="4" id="KW-0645">Protease</keyword>
<dbReference type="KEGG" id="llu:AKJ09_06423"/>
<evidence type="ECO:0000313" key="5">
    <source>
        <dbReference type="Proteomes" id="UP000064967"/>
    </source>
</evidence>
<reference evidence="4 5" key="1">
    <citation type="submission" date="2015-08" db="EMBL/GenBank/DDBJ databases">
        <authorList>
            <person name="Babu N.S."/>
            <person name="Beckwith C.J."/>
            <person name="Beseler K.G."/>
            <person name="Brison A."/>
            <person name="Carone J.V."/>
            <person name="Caskin T.P."/>
            <person name="Diamond M."/>
            <person name="Durham M.E."/>
            <person name="Foxe J.M."/>
            <person name="Go M."/>
            <person name="Henderson B.A."/>
            <person name="Jones I.B."/>
            <person name="McGettigan J.A."/>
            <person name="Micheletti S.J."/>
            <person name="Nasrallah M.E."/>
            <person name="Ortiz D."/>
            <person name="Piller C.R."/>
            <person name="Privatt S.R."/>
            <person name="Schneider S.L."/>
            <person name="Sharp S."/>
            <person name="Smith T.C."/>
            <person name="Stanton J.D."/>
            <person name="Ullery H.E."/>
            <person name="Wilson R.J."/>
            <person name="Serrano M.G."/>
            <person name="Buck G."/>
            <person name="Lee V."/>
            <person name="Wang Y."/>
            <person name="Carvalho R."/>
            <person name="Voegtly L."/>
            <person name="Shi R."/>
            <person name="Duckworth R."/>
            <person name="Johnson A."/>
            <person name="Loviza R."/>
            <person name="Walstead R."/>
            <person name="Shah Z."/>
            <person name="Kiflezghi M."/>
            <person name="Wade K."/>
            <person name="Ball S.L."/>
            <person name="Bradley K.W."/>
            <person name="Asai D.J."/>
            <person name="Bowman C.A."/>
            <person name="Russell D.A."/>
            <person name="Pope W.H."/>
            <person name="Jacobs-Sera D."/>
            <person name="Hendrix R.W."/>
            <person name="Hatfull G.F."/>
        </authorList>
    </citation>
    <scope>NUCLEOTIDE SEQUENCE [LARGE SCALE GENOMIC DNA]</scope>
    <source>
        <strain evidence="4 5">DSM 27648</strain>
    </source>
</reference>
<comment type="similarity">
    <text evidence="1">Belongs to the peptidase C1 family.</text>
</comment>